<dbReference type="InterPro" id="IPR055172">
    <property type="entry name" value="HTH_RsaL-like"/>
</dbReference>
<proteinExistence type="predicted"/>
<feature type="domain" description="RsaL-like HTH" evidence="1">
    <location>
        <begin position="14"/>
        <end position="56"/>
    </location>
</feature>
<sequence>MRGERSLIRQAVVLRLALGKSQEAFWKMFGLSQPAASRLECGGRGSPSLIVLLSLYLAKRIDDDDLLSVRPGPGAALWGYEI</sequence>
<protein>
    <submittedName>
        <fullName evidence="2">Helix-turn-helix transcriptional regulator</fullName>
    </submittedName>
</protein>
<dbReference type="Pfam" id="PF22495">
    <property type="entry name" value="HTH_92"/>
    <property type="match status" value="1"/>
</dbReference>
<dbReference type="SUPFAM" id="SSF47413">
    <property type="entry name" value="lambda repressor-like DNA-binding domains"/>
    <property type="match status" value="1"/>
</dbReference>
<evidence type="ECO:0000313" key="3">
    <source>
        <dbReference type="Proteomes" id="UP000520592"/>
    </source>
</evidence>
<dbReference type="Gene3D" id="1.10.260.40">
    <property type="entry name" value="lambda repressor-like DNA-binding domains"/>
    <property type="match status" value="1"/>
</dbReference>
<dbReference type="GO" id="GO:0003677">
    <property type="term" value="F:DNA binding"/>
    <property type="evidence" value="ECO:0007669"/>
    <property type="project" value="InterPro"/>
</dbReference>
<reference evidence="2 3" key="1">
    <citation type="submission" date="2020-04" db="EMBL/GenBank/DDBJ databases">
        <title>Molecular characterization of pseudomonads from Agaricus bisporus reveal novel blotch 2 pathogens in Western Europe.</title>
        <authorList>
            <person name="Taparia T."/>
            <person name="Krijger M."/>
            <person name="Haynes E."/>
            <person name="Elpinstone J.G."/>
            <person name="Noble R."/>
            <person name="Van Der Wolf J."/>
        </authorList>
    </citation>
    <scope>NUCLEOTIDE SEQUENCE [LARGE SCALE GENOMIC DNA]</scope>
    <source>
        <strain evidence="2 3">IPO3737</strain>
    </source>
</reference>
<name>A0A7Y8CJY0_9PSED</name>
<dbReference type="EMBL" id="JACAQD010000012">
    <property type="protein sequence ID" value="NWC32990.1"/>
    <property type="molecule type" value="Genomic_DNA"/>
</dbReference>
<organism evidence="2 3">
    <name type="scientific">Pseudomonas gingeri</name>
    <dbReference type="NCBI Taxonomy" id="117681"/>
    <lineage>
        <taxon>Bacteria</taxon>
        <taxon>Pseudomonadati</taxon>
        <taxon>Pseudomonadota</taxon>
        <taxon>Gammaproteobacteria</taxon>
        <taxon>Pseudomonadales</taxon>
        <taxon>Pseudomonadaceae</taxon>
        <taxon>Pseudomonas</taxon>
    </lineage>
</organism>
<gene>
    <name evidence="2" type="ORF">HX876_11360</name>
</gene>
<dbReference type="Proteomes" id="UP000520592">
    <property type="component" value="Unassembled WGS sequence"/>
</dbReference>
<comment type="caution">
    <text evidence="2">The sequence shown here is derived from an EMBL/GenBank/DDBJ whole genome shotgun (WGS) entry which is preliminary data.</text>
</comment>
<evidence type="ECO:0000313" key="2">
    <source>
        <dbReference type="EMBL" id="NWC32990.1"/>
    </source>
</evidence>
<accession>A0A7Y8CJY0</accession>
<dbReference type="InterPro" id="IPR010982">
    <property type="entry name" value="Lambda_DNA-bd_dom_sf"/>
</dbReference>
<evidence type="ECO:0000259" key="1">
    <source>
        <dbReference type="Pfam" id="PF22495"/>
    </source>
</evidence>
<dbReference type="AlphaFoldDB" id="A0A7Y8CJY0"/>